<sequence length="621" mass="67139">MFDGDHDDGMPASVVDSLSPDLVDVLESLLVDPSCVHVALLRPLYDCLDVAPARDQLVAMWMHECSLWIALALTPDDAARRHAAVFKLEELLESYLEALMPDHPASFFRGESSSSFVDDSVSDFVLEPYGSPDVQYRGGGGSSRWGLDDDERDFPTYGVLSPTTRRYPAAAPSSAAVRAPIYRSLAAIIPMDDVDAVHFTAYSLPSVYRGMPSFPFSIWAFLAHQRDDMHDRAAADHDGAHQVARDLLFPLRRGALAHVRLDVPDGFVVVDAPTKMLAWQGDVTAVHFQLRCTATATAATQALVKATIVVGASVLVLRAYLFVAAHATPDDGAMMPLAADLEMLDVEFTEIPFESLVIQPDDLVGRGHFGDAYRATYNGTPVVVKTLRQDALGGTNTDKLVQEFRHEAAVLNMFGHHPNIVPFVGASTDPSSTLALVTEYVPDGSIQDQLAGGGAHWDMFTKGSILTDAAAGLLNMHEGGFLHRDIAARNVLVDATRRAKICDFGMCRRAASNVGGLNFSGGGVGALQYMAPESLTPPHSFSYKSDVYGFGVLLWETFAEAKPFGHLAPADAAAYVLEGGRLNNVHVPEAYQSLLASCFQDDPAKRPTMAQVFLSLEEITS</sequence>
<dbReference type="AlphaFoldDB" id="A0A485KZW2"/>
<accession>A0A485KZW2</accession>
<keyword evidence="5" id="KW-1185">Reference proteome</keyword>
<feature type="domain" description="Protein kinase" evidence="2">
    <location>
        <begin position="358"/>
        <end position="619"/>
    </location>
</feature>
<name>A0A485KZW2_9STRA</name>
<protein>
    <submittedName>
        <fullName evidence="4">Aste57867_14133 protein</fullName>
    </submittedName>
</protein>
<dbReference type="PROSITE" id="PS00109">
    <property type="entry name" value="PROTEIN_KINASE_TYR"/>
    <property type="match status" value="1"/>
</dbReference>
<proteinExistence type="predicted"/>
<dbReference type="Proteomes" id="UP000332933">
    <property type="component" value="Unassembled WGS sequence"/>
</dbReference>
<dbReference type="InterPro" id="IPR000719">
    <property type="entry name" value="Prot_kinase_dom"/>
</dbReference>
<dbReference type="PANTHER" id="PTHR44329">
    <property type="entry name" value="SERINE/THREONINE-PROTEIN KINASE TNNI3K-RELATED"/>
    <property type="match status" value="1"/>
</dbReference>
<evidence type="ECO:0000256" key="1">
    <source>
        <dbReference type="PROSITE-ProRule" id="PRU10141"/>
    </source>
</evidence>
<evidence type="ECO:0000313" key="5">
    <source>
        <dbReference type="Proteomes" id="UP000332933"/>
    </source>
</evidence>
<dbReference type="InterPro" id="IPR011009">
    <property type="entry name" value="Kinase-like_dom_sf"/>
</dbReference>
<dbReference type="EMBL" id="VJMH01005523">
    <property type="protein sequence ID" value="KAF0695019.1"/>
    <property type="molecule type" value="Genomic_DNA"/>
</dbReference>
<dbReference type="SUPFAM" id="SSF56112">
    <property type="entry name" value="Protein kinase-like (PK-like)"/>
    <property type="match status" value="1"/>
</dbReference>
<dbReference type="PRINTS" id="PR00109">
    <property type="entry name" value="TYRKINASE"/>
</dbReference>
<dbReference type="InterPro" id="IPR051681">
    <property type="entry name" value="Ser/Thr_Kinases-Pseudokinases"/>
</dbReference>
<dbReference type="GO" id="GO:0005524">
    <property type="term" value="F:ATP binding"/>
    <property type="evidence" value="ECO:0007669"/>
    <property type="project" value="UniProtKB-UniRule"/>
</dbReference>
<organism evidence="4 5">
    <name type="scientific">Aphanomyces stellatus</name>
    <dbReference type="NCBI Taxonomy" id="120398"/>
    <lineage>
        <taxon>Eukaryota</taxon>
        <taxon>Sar</taxon>
        <taxon>Stramenopiles</taxon>
        <taxon>Oomycota</taxon>
        <taxon>Saprolegniomycetes</taxon>
        <taxon>Saprolegniales</taxon>
        <taxon>Verrucalvaceae</taxon>
        <taxon>Aphanomyces</taxon>
    </lineage>
</organism>
<dbReference type="InterPro" id="IPR008266">
    <property type="entry name" value="Tyr_kinase_AS"/>
</dbReference>
<dbReference type="PROSITE" id="PS50011">
    <property type="entry name" value="PROTEIN_KINASE_DOM"/>
    <property type="match status" value="1"/>
</dbReference>
<evidence type="ECO:0000313" key="4">
    <source>
        <dbReference type="EMBL" id="VFT90959.1"/>
    </source>
</evidence>
<dbReference type="OrthoDB" id="60655at2759"/>
<keyword evidence="1" id="KW-0067">ATP-binding</keyword>
<reference evidence="3" key="2">
    <citation type="submission" date="2019-06" db="EMBL/GenBank/DDBJ databases">
        <title>Genomics analysis of Aphanomyces spp. identifies a new class of oomycete effector associated with host adaptation.</title>
        <authorList>
            <person name="Gaulin E."/>
        </authorList>
    </citation>
    <scope>NUCLEOTIDE SEQUENCE</scope>
    <source>
        <strain evidence="3">CBS 578.67</strain>
    </source>
</reference>
<dbReference type="InterPro" id="IPR001245">
    <property type="entry name" value="Ser-Thr/Tyr_kinase_cat_dom"/>
</dbReference>
<evidence type="ECO:0000313" key="3">
    <source>
        <dbReference type="EMBL" id="KAF0695019.1"/>
    </source>
</evidence>
<reference evidence="4 5" key="1">
    <citation type="submission" date="2019-03" db="EMBL/GenBank/DDBJ databases">
        <authorList>
            <person name="Gaulin E."/>
            <person name="Dumas B."/>
        </authorList>
    </citation>
    <scope>NUCLEOTIDE SEQUENCE [LARGE SCALE GENOMIC DNA]</scope>
    <source>
        <strain evidence="4">CBS 568.67</strain>
    </source>
</reference>
<dbReference type="Pfam" id="PF07714">
    <property type="entry name" value="PK_Tyr_Ser-Thr"/>
    <property type="match status" value="1"/>
</dbReference>
<dbReference type="SMART" id="SM00219">
    <property type="entry name" value="TyrKc"/>
    <property type="match status" value="1"/>
</dbReference>
<dbReference type="InterPro" id="IPR020635">
    <property type="entry name" value="Tyr_kinase_cat_dom"/>
</dbReference>
<evidence type="ECO:0000259" key="2">
    <source>
        <dbReference type="PROSITE" id="PS50011"/>
    </source>
</evidence>
<gene>
    <name evidence="4" type="primary">Aste57867_14133</name>
    <name evidence="3" type="ORF">As57867_014082</name>
    <name evidence="4" type="ORF">ASTE57867_14133</name>
</gene>
<dbReference type="PROSITE" id="PS00107">
    <property type="entry name" value="PROTEIN_KINASE_ATP"/>
    <property type="match status" value="1"/>
</dbReference>
<feature type="binding site" evidence="1">
    <location>
        <position position="385"/>
    </location>
    <ligand>
        <name>ATP</name>
        <dbReference type="ChEBI" id="CHEBI:30616"/>
    </ligand>
</feature>
<dbReference type="GO" id="GO:0004713">
    <property type="term" value="F:protein tyrosine kinase activity"/>
    <property type="evidence" value="ECO:0007669"/>
    <property type="project" value="InterPro"/>
</dbReference>
<dbReference type="EMBL" id="CAADRA010005544">
    <property type="protein sequence ID" value="VFT90959.1"/>
    <property type="molecule type" value="Genomic_DNA"/>
</dbReference>
<dbReference type="Gene3D" id="1.10.510.10">
    <property type="entry name" value="Transferase(Phosphotransferase) domain 1"/>
    <property type="match status" value="1"/>
</dbReference>
<keyword evidence="1" id="KW-0547">Nucleotide-binding</keyword>
<dbReference type="InterPro" id="IPR017441">
    <property type="entry name" value="Protein_kinase_ATP_BS"/>
</dbReference>
<dbReference type="Gene3D" id="3.30.200.20">
    <property type="entry name" value="Phosphorylase Kinase, domain 1"/>
    <property type="match status" value="1"/>
</dbReference>
<dbReference type="GO" id="GO:0004674">
    <property type="term" value="F:protein serine/threonine kinase activity"/>
    <property type="evidence" value="ECO:0007669"/>
    <property type="project" value="TreeGrafter"/>
</dbReference>